<protein>
    <recommendedName>
        <fullName evidence="3">Lipoprotein</fullName>
    </recommendedName>
</protein>
<dbReference type="PROSITE" id="PS51257">
    <property type="entry name" value="PROKAR_LIPOPROTEIN"/>
    <property type="match status" value="1"/>
</dbReference>
<reference evidence="1 2" key="1">
    <citation type="submission" date="2013-07" db="EMBL/GenBank/DDBJ databases">
        <title>Comparative Genomic and Metabolomic Analysis of Twelve Strains of Pseudoalteromonas luteoviolacea.</title>
        <authorList>
            <person name="Vynne N.G."/>
            <person name="Mansson M."/>
            <person name="Gram L."/>
        </authorList>
    </citation>
    <scope>NUCLEOTIDE SEQUENCE [LARGE SCALE GENOMIC DNA]</scope>
    <source>
        <strain evidence="1 2">NCIMB 1942</strain>
    </source>
</reference>
<dbReference type="PATRIC" id="fig|1365253.3.peg.477"/>
<accession>A0A167HA16</accession>
<evidence type="ECO:0000313" key="1">
    <source>
        <dbReference type="EMBL" id="KZN57892.1"/>
    </source>
</evidence>
<gene>
    <name evidence="1" type="ORF">N482_23150</name>
</gene>
<dbReference type="AlphaFoldDB" id="A0A167HA16"/>
<organism evidence="1 2">
    <name type="scientific">Pseudoalteromonas luteoviolacea NCIMB 1942</name>
    <dbReference type="NCBI Taxonomy" id="1365253"/>
    <lineage>
        <taxon>Bacteria</taxon>
        <taxon>Pseudomonadati</taxon>
        <taxon>Pseudomonadota</taxon>
        <taxon>Gammaproteobacteria</taxon>
        <taxon>Alteromonadales</taxon>
        <taxon>Pseudoalteromonadaceae</taxon>
        <taxon>Pseudoalteromonas</taxon>
    </lineage>
</organism>
<proteinExistence type="predicted"/>
<evidence type="ECO:0008006" key="3">
    <source>
        <dbReference type="Google" id="ProtNLM"/>
    </source>
</evidence>
<comment type="caution">
    <text evidence="1">The sequence shown here is derived from an EMBL/GenBank/DDBJ whole genome shotgun (WGS) entry which is preliminary data.</text>
</comment>
<dbReference type="EMBL" id="AUXT01000023">
    <property type="protein sequence ID" value="KZN57892.1"/>
    <property type="molecule type" value="Genomic_DNA"/>
</dbReference>
<sequence length="244" mass="27950">MADIKRTEVMIKTINTHLLLYTLSFMLLGCTHTTTVHVFGKYLPHEELSKLQSALDEQGFEVEINSLDFPTSISQNTILHSLMLRDASAVESVKAIAIEHGFKIADIQGLKEGNHWYTKDAIAIYPFPKNSEHSPLLKQDLARRFKTANCDLSFDLKLSSNGAYEISGSPVSDENKGLLNGTWHYVQYPYLELRPYKGISWSRYFEIHQVVKQDKVSQIEVIQLRPVEQHHITQACFYEYGVRM</sequence>
<evidence type="ECO:0000313" key="2">
    <source>
        <dbReference type="Proteomes" id="UP000076587"/>
    </source>
</evidence>
<name>A0A167HA16_9GAMM</name>
<dbReference type="Proteomes" id="UP000076587">
    <property type="component" value="Unassembled WGS sequence"/>
</dbReference>